<organism evidence="1">
    <name type="scientific">Rhizophora mucronata</name>
    <name type="common">Asiatic mangrove</name>
    <dbReference type="NCBI Taxonomy" id="61149"/>
    <lineage>
        <taxon>Eukaryota</taxon>
        <taxon>Viridiplantae</taxon>
        <taxon>Streptophyta</taxon>
        <taxon>Embryophyta</taxon>
        <taxon>Tracheophyta</taxon>
        <taxon>Spermatophyta</taxon>
        <taxon>Magnoliopsida</taxon>
        <taxon>eudicotyledons</taxon>
        <taxon>Gunneridae</taxon>
        <taxon>Pentapetalae</taxon>
        <taxon>rosids</taxon>
        <taxon>fabids</taxon>
        <taxon>Malpighiales</taxon>
        <taxon>Rhizophoraceae</taxon>
        <taxon>Rhizophora</taxon>
    </lineage>
</organism>
<sequence>MNKELKITQTKTALQSCNTQLDVQPEELTLDNLVLLHAGNCCLFRTMSGLKSRQKNF</sequence>
<dbReference type="EMBL" id="GGEC01057065">
    <property type="protein sequence ID" value="MBX37549.1"/>
    <property type="molecule type" value="Transcribed_RNA"/>
</dbReference>
<name>A0A2P2N4Y4_RHIMU</name>
<reference evidence="1" key="1">
    <citation type="submission" date="2018-02" db="EMBL/GenBank/DDBJ databases">
        <title>Rhizophora mucronata_Transcriptome.</title>
        <authorList>
            <person name="Meera S.P."/>
            <person name="Sreeshan A."/>
            <person name="Augustine A."/>
        </authorList>
    </citation>
    <scope>NUCLEOTIDE SEQUENCE</scope>
    <source>
        <tissue evidence="1">Leaf</tissue>
    </source>
</reference>
<evidence type="ECO:0000313" key="1">
    <source>
        <dbReference type="EMBL" id="MBX37549.1"/>
    </source>
</evidence>
<proteinExistence type="predicted"/>
<dbReference type="AlphaFoldDB" id="A0A2P2N4Y4"/>
<protein>
    <submittedName>
        <fullName evidence="1">Uncharacterized protein</fullName>
    </submittedName>
</protein>
<accession>A0A2P2N4Y4</accession>